<proteinExistence type="predicted"/>
<keyword evidence="3" id="KW-1185">Reference proteome</keyword>
<sequence length="209" mass="23870">MKKFVLILGIASSMFLISCSNAESNQATDESDVQETNEEAHEIATSEEQLRVHGDLIVDALDKADFDQLATFVHPEKGIRFSPYVFIEEEEQLVFEAEQVRAFSNDDEVYDWGTEDGTGDTIQLTPNAYYNDYIYIRDFIESNEVLVNDIEARGNMLMNVEEVYPEASFVSYYVPGTDVELDWANLILAFEEVNGDWYLVGIIVDRWTT</sequence>
<keyword evidence="1" id="KW-0732">Signal</keyword>
<dbReference type="Proteomes" id="UP001138793">
    <property type="component" value="Unassembled WGS sequence"/>
</dbReference>
<evidence type="ECO:0000256" key="1">
    <source>
        <dbReference type="SAM" id="SignalP"/>
    </source>
</evidence>
<organism evidence="2 3">
    <name type="scientific">Oceanobacillus polygoni</name>
    <dbReference type="NCBI Taxonomy" id="1235259"/>
    <lineage>
        <taxon>Bacteria</taxon>
        <taxon>Bacillati</taxon>
        <taxon>Bacillota</taxon>
        <taxon>Bacilli</taxon>
        <taxon>Bacillales</taxon>
        <taxon>Bacillaceae</taxon>
        <taxon>Oceanobacillus</taxon>
    </lineage>
</organism>
<name>A0A9X0YQE9_9BACI</name>
<dbReference type="RefSeq" id="WP_149472949.1">
    <property type="nucleotide sequence ID" value="NZ_JAGGMB010000003.1"/>
</dbReference>
<protein>
    <submittedName>
        <fullName evidence="2">Uncharacterized protein</fullName>
    </submittedName>
</protein>
<comment type="caution">
    <text evidence="2">The sequence shown here is derived from an EMBL/GenBank/DDBJ whole genome shotgun (WGS) entry which is preliminary data.</text>
</comment>
<dbReference type="PROSITE" id="PS51257">
    <property type="entry name" value="PROKAR_LIPOPROTEIN"/>
    <property type="match status" value="1"/>
</dbReference>
<dbReference type="AlphaFoldDB" id="A0A9X0YQE9"/>
<dbReference type="EMBL" id="JAGGMB010000003">
    <property type="protein sequence ID" value="MBP2077010.1"/>
    <property type="molecule type" value="Genomic_DNA"/>
</dbReference>
<accession>A0A9X0YQE9</accession>
<reference evidence="2" key="1">
    <citation type="submission" date="2021-03" db="EMBL/GenBank/DDBJ databases">
        <title>Genomic Encyclopedia of Type Strains, Phase IV (KMG-IV): sequencing the most valuable type-strain genomes for metagenomic binning, comparative biology and taxonomic classification.</title>
        <authorList>
            <person name="Goeker M."/>
        </authorList>
    </citation>
    <scope>NUCLEOTIDE SEQUENCE</scope>
    <source>
        <strain evidence="2">DSM 107338</strain>
    </source>
</reference>
<dbReference type="OrthoDB" id="1267107at2"/>
<feature type="signal peptide" evidence="1">
    <location>
        <begin position="1"/>
        <end position="22"/>
    </location>
</feature>
<evidence type="ECO:0000313" key="3">
    <source>
        <dbReference type="Proteomes" id="UP001138793"/>
    </source>
</evidence>
<feature type="chain" id="PRO_5040865962" evidence="1">
    <location>
        <begin position="23"/>
        <end position="209"/>
    </location>
</feature>
<evidence type="ECO:0000313" key="2">
    <source>
        <dbReference type="EMBL" id="MBP2077010.1"/>
    </source>
</evidence>
<gene>
    <name evidence="2" type="ORF">J2Z64_001241</name>
</gene>